<dbReference type="PANTHER" id="PTHR47186">
    <property type="entry name" value="LEUCINE-RICH REPEAT-CONTAINING PROTEIN 57"/>
    <property type="match status" value="1"/>
</dbReference>
<dbReference type="Gene3D" id="3.40.50.300">
    <property type="entry name" value="P-loop containing nucleotide triphosphate hydrolases"/>
    <property type="match status" value="1"/>
</dbReference>
<name>A0A8J5GQ15_ZINOF</name>
<dbReference type="PANTHER" id="PTHR47186:SF41">
    <property type="entry name" value="OS12G0131701 PROTEIN"/>
    <property type="match status" value="1"/>
</dbReference>
<dbReference type="SUPFAM" id="SSF52058">
    <property type="entry name" value="L domain-like"/>
    <property type="match status" value="1"/>
</dbReference>
<dbReference type="Pfam" id="PF25019">
    <property type="entry name" value="LRR_R13L1-DRL21"/>
    <property type="match status" value="1"/>
</dbReference>
<dbReference type="EMBL" id="JACMSC010000009">
    <property type="protein sequence ID" value="KAG6507750.1"/>
    <property type="molecule type" value="Genomic_DNA"/>
</dbReference>
<dbReference type="PRINTS" id="PR00364">
    <property type="entry name" value="DISEASERSIST"/>
</dbReference>
<dbReference type="AlphaFoldDB" id="A0A8J5GQ15"/>
<evidence type="ECO:0000259" key="3">
    <source>
        <dbReference type="Pfam" id="PF25019"/>
    </source>
</evidence>
<evidence type="ECO:0000259" key="2">
    <source>
        <dbReference type="Pfam" id="PF00931"/>
    </source>
</evidence>
<dbReference type="GO" id="GO:0043531">
    <property type="term" value="F:ADP binding"/>
    <property type="evidence" value="ECO:0007669"/>
    <property type="project" value="InterPro"/>
</dbReference>
<evidence type="ECO:0000313" key="4">
    <source>
        <dbReference type="EMBL" id="KAG6507750.1"/>
    </source>
</evidence>
<protein>
    <recommendedName>
        <fullName evidence="6">NB-ARC domain-containing protein</fullName>
    </recommendedName>
</protein>
<dbReference type="CDD" id="cd22249">
    <property type="entry name" value="UDM1_RNF168_RNF169-like"/>
    <property type="match status" value="1"/>
</dbReference>
<dbReference type="InterPro" id="IPR032675">
    <property type="entry name" value="LRR_dom_sf"/>
</dbReference>
<sequence>MFVSAQLKHLLLQVLPSPAMMAQGRLLCIQNHLAMVCDSLWAINSMMIIPKMRVLYNMYLQSKKLDGVLDVPIEFADWETDVAASVTDAGELLGRILDWEASLHRYIVGNPQQVHFRHVILVELKEMLCCLNSLVLRGSAMGLRRDPMSSMNPLREDYSIVLNNEVVGRQEDIEKLIVIFQQYQPVPSNNNGNDSDPFVIVIVGKEGVGKATLARMIYHHTWVCKQFHHRIWVDVPRLSPFKIVNIIRKEFARSINNEEYCDLHRELPLHAFWEYINEQLDGRRYLLVLHFEYLASLTQQEWNELKNILLPVGGPGSGVLIINRSSTQSVSDMGFLHTVKNIRTYCLNPLSEDAWLELFKRHAATTIPSKQDKSEIDELIPFTKQHFQNLIHQPLLAKIVGWLNHDVQTTFPSPLPAALEEFYMLRNLQLVNIRVLQYRILLSGIQNEYNAILRVLTTEYLIPTEMAGLGWIESHYTTQEVLEFMIPRMVYYLRTKVPKDSTTIPRCCRYLRLEINPRATLFRLPIVPIEVSRKLISLILQEDETATQEYDEEEITLQAYKKRRMKAATAILKFLNNMLVRLVHLRILIVETSIIQTLPNEVSMLVNLRYLHLSKLKMELLPKSLFDLHNLRVLSLICCKKLQKIPERIYKLEKLEVLSLAYCTKLQQLPKSITRLQNLLQLDMEGCCWLRKLPEDLFRFKSLRVLHVTGCASLSQIPLGIEQLFGLRSLVVILAGVDGCFGLAELQALTNLQQLTLQNLERVKETQTEMLMGQQRLRILSLRWGGEEANDSSESATPLQVLQALRPNVHLERLMIISYKGLELPTWMSKQQLARFDSLVEIRLINLRRCATLPSLGQLPRLVKLEISGMDLIKHIDDTFYGDGDIFPTLIELTFSEMLSLEKWSPPKRKNVKSFPWLRELTLIQCPKFKEINLLYDSILTMRVWLNNKTIWSLEFCNWDNLQYIENIEIVGCQELRHLPEGMQSLKRLTQMTIYSCNNLATSVALYSLQVLYLFACPVLAFNLEAFTKLSQLKINACPKMQIYYDAWMKKNEERRRAATEEEERRRTWMKESEEQWQAIEEERRRIWMQEIEKRWRAIEEEEDKYHIRGEAAQGYGSEEEEERRRTWMEENEKQWRAIEKEEEERRRTWMKENKERWWAIEEERRRIRMKEIEERQRALEEEERRRTSMKEMRNNGGQ</sequence>
<evidence type="ECO:0000256" key="1">
    <source>
        <dbReference type="SAM" id="MobiDB-lite"/>
    </source>
</evidence>
<dbReference type="SUPFAM" id="SSF52540">
    <property type="entry name" value="P-loop containing nucleoside triphosphate hydrolases"/>
    <property type="match status" value="1"/>
</dbReference>
<feature type="region of interest" description="Disordered" evidence="1">
    <location>
        <begin position="1177"/>
        <end position="1199"/>
    </location>
</feature>
<organism evidence="4 5">
    <name type="scientific">Zingiber officinale</name>
    <name type="common">Ginger</name>
    <name type="synonym">Amomum zingiber</name>
    <dbReference type="NCBI Taxonomy" id="94328"/>
    <lineage>
        <taxon>Eukaryota</taxon>
        <taxon>Viridiplantae</taxon>
        <taxon>Streptophyta</taxon>
        <taxon>Embryophyta</taxon>
        <taxon>Tracheophyta</taxon>
        <taxon>Spermatophyta</taxon>
        <taxon>Magnoliopsida</taxon>
        <taxon>Liliopsida</taxon>
        <taxon>Zingiberales</taxon>
        <taxon>Zingiberaceae</taxon>
        <taxon>Zingiber</taxon>
    </lineage>
</organism>
<dbReference type="InterPro" id="IPR056789">
    <property type="entry name" value="LRR_R13L1-DRL21"/>
</dbReference>
<comment type="caution">
    <text evidence="4">The sequence shown here is derived from an EMBL/GenBank/DDBJ whole genome shotgun (WGS) entry which is preliminary data.</text>
</comment>
<keyword evidence="5" id="KW-1185">Reference proteome</keyword>
<reference evidence="4 5" key="1">
    <citation type="submission" date="2020-08" db="EMBL/GenBank/DDBJ databases">
        <title>Plant Genome Project.</title>
        <authorList>
            <person name="Zhang R.-G."/>
        </authorList>
    </citation>
    <scope>NUCLEOTIDE SEQUENCE [LARGE SCALE GENOMIC DNA]</scope>
    <source>
        <tissue evidence="4">Rhizome</tissue>
    </source>
</reference>
<dbReference type="InterPro" id="IPR027417">
    <property type="entry name" value="P-loop_NTPase"/>
</dbReference>
<dbReference type="InterPro" id="IPR002182">
    <property type="entry name" value="NB-ARC"/>
</dbReference>
<feature type="domain" description="NB-ARC" evidence="2">
    <location>
        <begin position="195"/>
        <end position="361"/>
    </location>
</feature>
<accession>A0A8J5GQ15</accession>
<evidence type="ECO:0008006" key="6">
    <source>
        <dbReference type="Google" id="ProtNLM"/>
    </source>
</evidence>
<dbReference type="Proteomes" id="UP000734854">
    <property type="component" value="Unassembled WGS sequence"/>
</dbReference>
<feature type="domain" description="R13L1/DRL21-like LRR repeat region" evidence="3">
    <location>
        <begin position="743"/>
        <end position="870"/>
    </location>
</feature>
<gene>
    <name evidence="4" type="ORF">ZIOFF_033101</name>
</gene>
<dbReference type="Gene3D" id="3.80.10.10">
    <property type="entry name" value="Ribonuclease Inhibitor"/>
    <property type="match status" value="3"/>
</dbReference>
<dbReference type="Pfam" id="PF00931">
    <property type="entry name" value="NB-ARC"/>
    <property type="match status" value="1"/>
</dbReference>
<evidence type="ECO:0000313" key="5">
    <source>
        <dbReference type="Proteomes" id="UP000734854"/>
    </source>
</evidence>
<proteinExistence type="predicted"/>